<feature type="compositionally biased region" description="Basic and acidic residues" evidence="1">
    <location>
        <begin position="77"/>
        <end position="90"/>
    </location>
</feature>
<dbReference type="PANTHER" id="PTHR12673:SF159">
    <property type="entry name" value="LD03170P"/>
    <property type="match status" value="1"/>
</dbReference>
<keyword evidence="5" id="KW-1185">Reference proteome</keyword>
<evidence type="ECO:0000256" key="1">
    <source>
        <dbReference type="SAM" id="MobiDB-lite"/>
    </source>
</evidence>
<feature type="domain" description="PH" evidence="2">
    <location>
        <begin position="562"/>
        <end position="668"/>
    </location>
</feature>
<dbReference type="OrthoDB" id="660555at2759"/>
<dbReference type="CDD" id="cd00160">
    <property type="entry name" value="RhoGEF"/>
    <property type="match status" value="1"/>
</dbReference>
<dbReference type="PROSITE" id="PS50003">
    <property type="entry name" value="PH_DOMAIN"/>
    <property type="match status" value="1"/>
</dbReference>
<feature type="compositionally biased region" description="Basic and acidic residues" evidence="1">
    <location>
        <begin position="16"/>
        <end position="27"/>
    </location>
</feature>
<dbReference type="GeneID" id="14926590"/>
<dbReference type="PANTHER" id="PTHR12673">
    <property type="entry name" value="FACIOGENITAL DYSPLASIA PROTEIN"/>
    <property type="match status" value="1"/>
</dbReference>
<organism evidence="4 5">
    <name type="scientific">Acanthamoeba castellanii (strain ATCC 30010 / Neff)</name>
    <dbReference type="NCBI Taxonomy" id="1257118"/>
    <lineage>
        <taxon>Eukaryota</taxon>
        <taxon>Amoebozoa</taxon>
        <taxon>Discosea</taxon>
        <taxon>Longamoebia</taxon>
        <taxon>Centramoebida</taxon>
        <taxon>Acanthamoebidae</taxon>
        <taxon>Acanthamoeba</taxon>
    </lineage>
</organism>
<dbReference type="AlphaFoldDB" id="L8HJZ8"/>
<name>L8HJZ8_ACACF</name>
<accession>L8HJZ8</accession>
<dbReference type="Gene3D" id="2.30.29.30">
    <property type="entry name" value="Pleckstrin-homology domain (PH domain)/Phosphotyrosine-binding domain (PTB)"/>
    <property type="match status" value="1"/>
</dbReference>
<feature type="region of interest" description="Disordered" evidence="1">
    <location>
        <begin position="241"/>
        <end position="276"/>
    </location>
</feature>
<proteinExistence type="predicted"/>
<dbReference type="VEuPathDB" id="AmoebaDB:ACA1_296280"/>
<sequence>MKGNTSRPPPKTVQPKSEESETTKIESEGGGQESAPQEEEQDHEGGGDDDEDEAATFDPEEGYEQEKNLRNQSRANSDADARAEGQREEEAVAITEPDHSPTSSLGPAPQPEPDPELLAEPGVAVEDQQPSEAAPAPEHHAAIPDVVIHDFGQPAERHHREHKEEEDKAAVAAAAGAAVGVVAAAATVGADPSSSAKPVDNNSCAGTAAAGAAAGATKKKGLSGLLSFAYSPRSFSAGSVAATAAGGGGASPRRELSSSAPHPPLLSPRMMFLPSPPPPLHLPKPTPPLGSTVGHDQEPQVVLVQKCWRRRVARRKIHELVMHSRARFKVAEEIAVTEKNYVDILHTIIEVFMEPLAKQLPGWIAEQSKAKKVKGAPEPLDPALVEIMFGNVKELYKMHKPFAEALQHAIKNWFPYRRMGVLFMDVLLRQNGFLVEYGKYVNGYGAAIKHWNQAMRHPAFARFINTALDNPRCAHLDFCSLIINPVQRVPRYALLLRDIQKHTWAGHGDEESVAHALDKIHIVAEYVNEAKRAAEGMERTTYLQDHIDDKKLAASLSQPQRKYIREGPLKLVHRSDFKDRHVVLFNDIVVITVSKPTSKTSPRLPPSALPTDLCVKGTIELKHSVEAKALDKPERGLQLTVHGKTTKWQAATVKDRDEWLRDLQSLSTRP</sequence>
<gene>
    <name evidence="4" type="ORF">ACA1_296280</name>
</gene>
<dbReference type="SUPFAM" id="SSF50729">
    <property type="entry name" value="PH domain-like"/>
    <property type="match status" value="1"/>
</dbReference>
<feature type="compositionally biased region" description="Acidic residues" evidence="1">
    <location>
        <begin position="36"/>
        <end position="63"/>
    </location>
</feature>
<dbReference type="InterPro" id="IPR011993">
    <property type="entry name" value="PH-like_dom_sf"/>
</dbReference>
<dbReference type="EMBL" id="KB007805">
    <property type="protein sequence ID" value="ELR25530.1"/>
    <property type="molecule type" value="Genomic_DNA"/>
</dbReference>
<dbReference type="SUPFAM" id="SSF48065">
    <property type="entry name" value="DBL homology domain (DH-domain)"/>
    <property type="match status" value="1"/>
</dbReference>
<dbReference type="KEGG" id="acan:ACA1_296280"/>
<feature type="domain" description="DH" evidence="3">
    <location>
        <begin position="326"/>
        <end position="530"/>
    </location>
</feature>
<feature type="region of interest" description="Disordered" evidence="1">
    <location>
        <begin position="1"/>
        <end position="138"/>
    </location>
</feature>
<evidence type="ECO:0000259" key="3">
    <source>
        <dbReference type="PROSITE" id="PS50010"/>
    </source>
</evidence>
<dbReference type="InterPro" id="IPR000219">
    <property type="entry name" value="DH_dom"/>
</dbReference>
<dbReference type="Gene3D" id="1.20.900.10">
    <property type="entry name" value="Dbl homology (DH) domain"/>
    <property type="match status" value="1"/>
</dbReference>
<dbReference type="GO" id="GO:0005737">
    <property type="term" value="C:cytoplasm"/>
    <property type="evidence" value="ECO:0007669"/>
    <property type="project" value="TreeGrafter"/>
</dbReference>
<reference evidence="4 5" key="1">
    <citation type="journal article" date="2013" name="Genome Biol.">
        <title>Genome of Acanthamoeba castellanii highlights extensive lateral gene transfer and early evolution of tyrosine kinase signaling.</title>
        <authorList>
            <person name="Clarke M."/>
            <person name="Lohan A.J."/>
            <person name="Liu B."/>
            <person name="Lagkouvardos I."/>
            <person name="Roy S."/>
            <person name="Zafar N."/>
            <person name="Bertelli C."/>
            <person name="Schilde C."/>
            <person name="Kianianmomeni A."/>
            <person name="Burglin T.R."/>
            <person name="Frech C."/>
            <person name="Turcotte B."/>
            <person name="Kopec K.O."/>
            <person name="Synnott J.M."/>
            <person name="Choo C."/>
            <person name="Paponov I."/>
            <person name="Finkler A."/>
            <person name="Soon Heng Tan C."/>
            <person name="Hutchins A.P."/>
            <person name="Weinmeier T."/>
            <person name="Rattei T."/>
            <person name="Chu J.S."/>
            <person name="Gimenez G."/>
            <person name="Irimia M."/>
            <person name="Rigden D.J."/>
            <person name="Fitzpatrick D.A."/>
            <person name="Lorenzo-Morales J."/>
            <person name="Bateman A."/>
            <person name="Chiu C.H."/>
            <person name="Tang P."/>
            <person name="Hegemann P."/>
            <person name="Fromm H."/>
            <person name="Raoult D."/>
            <person name="Greub G."/>
            <person name="Miranda-Saavedra D."/>
            <person name="Chen N."/>
            <person name="Nash P."/>
            <person name="Ginger M.L."/>
            <person name="Horn M."/>
            <person name="Schaap P."/>
            <person name="Caler L."/>
            <person name="Loftus B."/>
        </authorList>
    </citation>
    <scope>NUCLEOTIDE SEQUENCE [LARGE SCALE GENOMIC DNA]</scope>
    <source>
        <strain evidence="4 5">Neff</strain>
    </source>
</reference>
<dbReference type="Pfam" id="PF00621">
    <property type="entry name" value="RhoGEF"/>
    <property type="match status" value="1"/>
</dbReference>
<dbReference type="SMART" id="SM00233">
    <property type="entry name" value="PH"/>
    <property type="match status" value="1"/>
</dbReference>
<evidence type="ECO:0000313" key="5">
    <source>
        <dbReference type="Proteomes" id="UP000011083"/>
    </source>
</evidence>
<dbReference type="PROSITE" id="PS50010">
    <property type="entry name" value="DH_2"/>
    <property type="match status" value="1"/>
</dbReference>
<dbReference type="InterPro" id="IPR035899">
    <property type="entry name" value="DBL_dom_sf"/>
</dbReference>
<dbReference type="RefSeq" id="XP_004368285.1">
    <property type="nucleotide sequence ID" value="XM_004368228.1"/>
</dbReference>
<evidence type="ECO:0000313" key="4">
    <source>
        <dbReference type="EMBL" id="ELR25530.1"/>
    </source>
</evidence>
<dbReference type="GO" id="GO:0005085">
    <property type="term" value="F:guanyl-nucleotide exchange factor activity"/>
    <property type="evidence" value="ECO:0007669"/>
    <property type="project" value="InterPro"/>
</dbReference>
<protein>
    <submittedName>
        <fullName evidence="4">RhoGEF domain containing protein</fullName>
    </submittedName>
</protein>
<dbReference type="InterPro" id="IPR001849">
    <property type="entry name" value="PH_domain"/>
</dbReference>
<evidence type="ECO:0000259" key="2">
    <source>
        <dbReference type="PROSITE" id="PS50003"/>
    </source>
</evidence>
<dbReference type="Proteomes" id="UP000011083">
    <property type="component" value="Unassembled WGS sequence"/>
</dbReference>
<dbReference type="InterPro" id="IPR051092">
    <property type="entry name" value="FYVE_RhoGEF_PH"/>
</dbReference>
<dbReference type="SMART" id="SM00325">
    <property type="entry name" value="RhoGEF"/>
    <property type="match status" value="1"/>
</dbReference>